<gene>
    <name evidence="1" type="ORF">B9Q03_09115</name>
</gene>
<dbReference type="Proteomes" id="UP000240322">
    <property type="component" value="Unassembled WGS sequence"/>
</dbReference>
<name>A0A2R6AQK0_9ARCH</name>
<accession>A0A2R6AQK0</accession>
<proteinExistence type="predicted"/>
<comment type="caution">
    <text evidence="1">The sequence shown here is derived from an EMBL/GenBank/DDBJ whole genome shotgun (WGS) entry which is preliminary data.</text>
</comment>
<organism evidence="1 2">
    <name type="scientific">Candidatus Marsarchaeota G2 archaeon OSP_D</name>
    <dbReference type="NCBI Taxonomy" id="1978157"/>
    <lineage>
        <taxon>Archaea</taxon>
        <taxon>Candidatus Marsarchaeota</taxon>
        <taxon>Candidatus Marsarchaeota group 2</taxon>
    </lineage>
</organism>
<sequence>MTTSVALLRGVSAAIEVFLPMLIDEYRQLARTLIQIPTRPPNAIRGYLNSVFTQENLDRLKELSANLEENGHHDYAKLLELFIKQHNSK</sequence>
<evidence type="ECO:0000313" key="1">
    <source>
        <dbReference type="EMBL" id="PSN88661.1"/>
    </source>
</evidence>
<protein>
    <submittedName>
        <fullName evidence="1">Uncharacterized protein</fullName>
    </submittedName>
</protein>
<dbReference type="EMBL" id="NEXE01000115">
    <property type="protein sequence ID" value="PSN88661.1"/>
    <property type="molecule type" value="Genomic_DNA"/>
</dbReference>
<reference evidence="1 2" key="1">
    <citation type="submission" date="2017-04" db="EMBL/GenBank/DDBJ databases">
        <title>Novel microbial lineages endemic to geothermal iron-oxide mats fill important gaps in the evolutionary history of Archaea.</title>
        <authorList>
            <person name="Jay Z.J."/>
            <person name="Beam J.P."/>
            <person name="Dlakic M."/>
            <person name="Rusch D.B."/>
            <person name="Kozubal M.A."/>
            <person name="Inskeep W.P."/>
        </authorList>
    </citation>
    <scope>NUCLEOTIDE SEQUENCE [LARGE SCALE GENOMIC DNA]</scope>
    <source>
        <strain evidence="1">OSP_D</strain>
    </source>
</reference>
<evidence type="ECO:0000313" key="2">
    <source>
        <dbReference type="Proteomes" id="UP000240322"/>
    </source>
</evidence>
<dbReference type="AlphaFoldDB" id="A0A2R6AQK0"/>